<gene>
    <name evidence="1" type="ORF">GEOBRER4_34140</name>
</gene>
<organism evidence="1 2">
    <name type="scientific">Citrifermentans bremense</name>
    <dbReference type="NCBI Taxonomy" id="60035"/>
    <lineage>
        <taxon>Bacteria</taxon>
        <taxon>Pseudomonadati</taxon>
        <taxon>Thermodesulfobacteriota</taxon>
        <taxon>Desulfuromonadia</taxon>
        <taxon>Geobacterales</taxon>
        <taxon>Geobacteraceae</taxon>
        <taxon>Citrifermentans</taxon>
    </lineage>
</organism>
<reference evidence="1 2" key="1">
    <citation type="submission" date="2020-06" db="EMBL/GenBank/DDBJ databases">
        <title>Interaction of electrochemicaly active bacteria, Geobacter bremensis R4 on different carbon anode.</title>
        <authorList>
            <person name="Meng L."/>
            <person name="Yoshida N."/>
        </authorList>
    </citation>
    <scope>NUCLEOTIDE SEQUENCE [LARGE SCALE GENOMIC DNA]</scope>
    <source>
        <strain evidence="1 2">R4</strain>
    </source>
</reference>
<dbReference type="EMBL" id="AP023213">
    <property type="protein sequence ID" value="BCG48664.1"/>
    <property type="molecule type" value="Genomic_DNA"/>
</dbReference>
<accession>A0A6S6MA93</accession>
<keyword evidence="2" id="KW-1185">Reference proteome</keyword>
<dbReference type="Proteomes" id="UP000515472">
    <property type="component" value="Chromosome"/>
</dbReference>
<evidence type="ECO:0000313" key="1">
    <source>
        <dbReference type="EMBL" id="BCG48664.1"/>
    </source>
</evidence>
<protein>
    <submittedName>
        <fullName evidence="1">Uncharacterized protein</fullName>
    </submittedName>
</protein>
<dbReference type="KEGG" id="gbn:GEOBRER4_34140"/>
<proteinExistence type="predicted"/>
<evidence type="ECO:0000313" key="2">
    <source>
        <dbReference type="Proteomes" id="UP000515472"/>
    </source>
</evidence>
<name>A0A6S6MA93_9BACT</name>
<sequence>MSHYAQFFGKVPEWHNIAGTASLAGDAEGEIVIPGVQVSVGMVNAIVTTTLPFWVSRNLTAGRLDCMLSKPQCGAQAWVRRESCGWFPLIYLLSLRYCGAAICPHFPVNTRTGAGRGTGKNASRA</sequence>
<dbReference type="AlphaFoldDB" id="A0A6S6MA93"/>